<keyword evidence="4" id="KW-1185">Reference proteome</keyword>
<dbReference type="AlphaFoldDB" id="A0A3N2DH26"/>
<evidence type="ECO:0000313" key="4">
    <source>
        <dbReference type="Proteomes" id="UP000275394"/>
    </source>
</evidence>
<dbReference type="PANTHER" id="PTHR35526:SF3">
    <property type="entry name" value="ANTI-SIGMA-F FACTOR RSBW"/>
    <property type="match status" value="1"/>
</dbReference>
<dbReference type="PANTHER" id="PTHR35526">
    <property type="entry name" value="ANTI-SIGMA-F FACTOR RSBW-RELATED"/>
    <property type="match status" value="1"/>
</dbReference>
<dbReference type="InterPro" id="IPR003594">
    <property type="entry name" value="HATPase_dom"/>
</dbReference>
<dbReference type="Gene3D" id="3.30.565.10">
    <property type="entry name" value="Histidine kinase-like ATPase, C-terminal domain"/>
    <property type="match status" value="1"/>
</dbReference>
<feature type="domain" description="Histidine kinase/HSP90-like ATPase" evidence="2">
    <location>
        <begin position="29"/>
        <end position="149"/>
    </location>
</feature>
<keyword evidence="1" id="KW-0723">Serine/threonine-protein kinase</keyword>
<name>A0A3N2DH26_9GAMM</name>
<dbReference type="InterPro" id="IPR050267">
    <property type="entry name" value="Anti-sigma-factor_SerPK"/>
</dbReference>
<gene>
    <name evidence="3" type="ORF">EDC56_3322</name>
</gene>
<dbReference type="InterPro" id="IPR036890">
    <property type="entry name" value="HATPase_C_sf"/>
</dbReference>
<dbReference type="EMBL" id="RKHR01000006">
    <property type="protein sequence ID" value="ROR99082.1"/>
    <property type="molecule type" value="Genomic_DNA"/>
</dbReference>
<dbReference type="Proteomes" id="UP000275394">
    <property type="component" value="Unassembled WGS sequence"/>
</dbReference>
<keyword evidence="1" id="KW-0418">Kinase</keyword>
<keyword evidence="1" id="KW-0808">Transferase</keyword>
<dbReference type="CDD" id="cd16936">
    <property type="entry name" value="HATPase_RsbW-like"/>
    <property type="match status" value="1"/>
</dbReference>
<evidence type="ECO:0000259" key="2">
    <source>
        <dbReference type="Pfam" id="PF13581"/>
    </source>
</evidence>
<evidence type="ECO:0000313" key="3">
    <source>
        <dbReference type="EMBL" id="ROR99082.1"/>
    </source>
</evidence>
<accession>A0A3N2DH26</accession>
<comment type="caution">
    <text evidence="3">The sequence shown here is derived from an EMBL/GenBank/DDBJ whole genome shotgun (WGS) entry which is preliminary data.</text>
</comment>
<evidence type="ECO:0000256" key="1">
    <source>
        <dbReference type="ARBA" id="ARBA00022527"/>
    </source>
</evidence>
<organism evidence="3 4">
    <name type="scientific">Sinobacterium caligoides</name>
    <dbReference type="NCBI Taxonomy" id="933926"/>
    <lineage>
        <taxon>Bacteria</taxon>
        <taxon>Pseudomonadati</taxon>
        <taxon>Pseudomonadota</taxon>
        <taxon>Gammaproteobacteria</taxon>
        <taxon>Cellvibrionales</taxon>
        <taxon>Spongiibacteraceae</taxon>
        <taxon>Sinobacterium</taxon>
    </lineage>
</organism>
<dbReference type="Pfam" id="PF13581">
    <property type="entry name" value="HATPase_c_2"/>
    <property type="match status" value="1"/>
</dbReference>
<reference evidence="3 4" key="1">
    <citation type="submission" date="2018-11" db="EMBL/GenBank/DDBJ databases">
        <title>Genomic Encyclopedia of Type Strains, Phase IV (KMG-IV): sequencing the most valuable type-strain genomes for metagenomic binning, comparative biology and taxonomic classification.</title>
        <authorList>
            <person name="Goeker M."/>
        </authorList>
    </citation>
    <scope>NUCLEOTIDE SEQUENCE [LARGE SCALE GENOMIC DNA]</scope>
    <source>
        <strain evidence="3 4">DSM 100316</strain>
    </source>
</reference>
<dbReference type="GO" id="GO:0004674">
    <property type="term" value="F:protein serine/threonine kinase activity"/>
    <property type="evidence" value="ECO:0007669"/>
    <property type="project" value="UniProtKB-KW"/>
</dbReference>
<dbReference type="SUPFAM" id="SSF55874">
    <property type="entry name" value="ATPase domain of HSP90 chaperone/DNA topoisomerase II/histidine kinase"/>
    <property type="match status" value="1"/>
</dbReference>
<proteinExistence type="predicted"/>
<dbReference type="OrthoDB" id="5624604at2"/>
<protein>
    <submittedName>
        <fullName evidence="3">Anti-sigma regulatory factor (Ser/Thr protein kinase)</fullName>
    </submittedName>
</protein>
<sequence>MSVKLLEEIVDSSAIVAEIGSEYCYVKELFIALNDYLAVHCFLPEQLAKLELCIAEVANNSIRHAYQLQSGQPIWLAAKVEQHRLNIQVIDRGMSLPWWRLSQQLDWEQVQVENPDSWAVDGRGLQIVRDLMDEVSYDSIEGNNIFTMTMRR</sequence>